<protein>
    <recommendedName>
        <fullName evidence="3">Lipoprotein</fullName>
    </recommendedName>
</protein>
<gene>
    <name evidence="1" type="ORF">OG994_01405</name>
</gene>
<name>A0ABZ1SA66_9ACTN</name>
<evidence type="ECO:0000313" key="1">
    <source>
        <dbReference type="EMBL" id="WUP50232.1"/>
    </source>
</evidence>
<dbReference type="Proteomes" id="UP001432190">
    <property type="component" value="Chromosome"/>
</dbReference>
<evidence type="ECO:0008006" key="3">
    <source>
        <dbReference type="Google" id="ProtNLM"/>
    </source>
</evidence>
<sequence>MIKIRKLHKHQQRVAQAVICLTALCATGCTQDGNAPDRNESLYQDFDRYIAEYRETTRRLTLPPGTSWGTEPTKPPEPMLYAQGAGSTKAELHWFCSWEKEWISTAGSGPDEARHRVALEQLEKVKELQVYQVALDPAGRALIDKGLEEARRGVATTITSDVAANCV</sequence>
<dbReference type="RefSeq" id="WP_328851963.1">
    <property type="nucleotide sequence ID" value="NZ_CP108084.1"/>
</dbReference>
<keyword evidence="2" id="KW-1185">Reference proteome</keyword>
<reference evidence="1" key="1">
    <citation type="submission" date="2022-10" db="EMBL/GenBank/DDBJ databases">
        <title>The complete genomes of actinobacterial strains from the NBC collection.</title>
        <authorList>
            <person name="Joergensen T.S."/>
            <person name="Alvarez Arevalo M."/>
            <person name="Sterndorff E.B."/>
            <person name="Faurdal D."/>
            <person name="Vuksanovic O."/>
            <person name="Mourched A.-S."/>
            <person name="Charusanti P."/>
            <person name="Shaw S."/>
            <person name="Blin K."/>
            <person name="Weber T."/>
        </authorList>
    </citation>
    <scope>NUCLEOTIDE SEQUENCE</scope>
    <source>
        <strain evidence="1">NBC_00256</strain>
    </source>
</reference>
<organism evidence="1 2">
    <name type="scientific">Micromonospora globbae</name>
    <dbReference type="NCBI Taxonomy" id="1894969"/>
    <lineage>
        <taxon>Bacteria</taxon>
        <taxon>Bacillati</taxon>
        <taxon>Actinomycetota</taxon>
        <taxon>Actinomycetes</taxon>
        <taxon>Micromonosporales</taxon>
        <taxon>Micromonosporaceae</taxon>
        <taxon>Micromonospora</taxon>
    </lineage>
</organism>
<proteinExistence type="predicted"/>
<accession>A0ABZ1SA66</accession>
<evidence type="ECO:0000313" key="2">
    <source>
        <dbReference type="Proteomes" id="UP001432190"/>
    </source>
</evidence>
<dbReference type="EMBL" id="CP108084">
    <property type="protein sequence ID" value="WUP50232.1"/>
    <property type="molecule type" value="Genomic_DNA"/>
</dbReference>